<dbReference type="GO" id="GO:0015833">
    <property type="term" value="P:peptide transport"/>
    <property type="evidence" value="ECO:0007669"/>
    <property type="project" value="TreeGrafter"/>
</dbReference>
<accession>A0A382SX30</accession>
<dbReference type="Pfam" id="PF00496">
    <property type="entry name" value="SBP_bac_5"/>
    <property type="match status" value="1"/>
</dbReference>
<dbReference type="InterPro" id="IPR000914">
    <property type="entry name" value="SBP_5_dom"/>
</dbReference>
<reference evidence="3" key="1">
    <citation type="submission" date="2018-05" db="EMBL/GenBank/DDBJ databases">
        <authorList>
            <person name="Lanie J.A."/>
            <person name="Ng W.-L."/>
            <person name="Kazmierczak K.M."/>
            <person name="Andrzejewski T.M."/>
            <person name="Davidsen T.M."/>
            <person name="Wayne K.J."/>
            <person name="Tettelin H."/>
            <person name="Glass J.I."/>
            <person name="Rusch D."/>
            <person name="Podicherti R."/>
            <person name="Tsui H.-C.T."/>
            <person name="Winkler M.E."/>
        </authorList>
    </citation>
    <scope>NUCLEOTIDE SEQUENCE</scope>
</reference>
<dbReference type="GO" id="GO:0042884">
    <property type="term" value="P:microcin transport"/>
    <property type="evidence" value="ECO:0007669"/>
    <property type="project" value="TreeGrafter"/>
</dbReference>
<sequence>RRNLRKSGKLLAEAGWHVNNLRLRHKTSGQALHFEILLQRRSNEKLALHWASNLRKLGIEVTVRMVDPAQYQQRISTFDFDVIFYRWEPSLSPGNEQAYYWGSQAARTDGTRNYSGIQVPAIDALIKRIVDASDRHQLVTAVRAMDRILQWGHYVVPLFHQRSDRLAIWNRFDRPQKTPLYGYRIETWWADEAKLEPINKQ</sequence>
<dbReference type="GO" id="GO:0030288">
    <property type="term" value="C:outer membrane-bounded periplasmic space"/>
    <property type="evidence" value="ECO:0007669"/>
    <property type="project" value="TreeGrafter"/>
</dbReference>
<dbReference type="AlphaFoldDB" id="A0A382SX30"/>
<dbReference type="Gene3D" id="3.10.105.10">
    <property type="entry name" value="Dipeptide-binding Protein, Domain 3"/>
    <property type="match status" value="1"/>
</dbReference>
<feature type="non-terminal residue" evidence="3">
    <location>
        <position position="1"/>
    </location>
</feature>
<evidence type="ECO:0000313" key="3">
    <source>
        <dbReference type="EMBL" id="SVD14520.1"/>
    </source>
</evidence>
<dbReference type="PANTHER" id="PTHR30290">
    <property type="entry name" value="PERIPLASMIC BINDING COMPONENT OF ABC TRANSPORTER"/>
    <property type="match status" value="1"/>
</dbReference>
<dbReference type="EMBL" id="UINC01132296">
    <property type="protein sequence ID" value="SVD14520.1"/>
    <property type="molecule type" value="Genomic_DNA"/>
</dbReference>
<dbReference type="SUPFAM" id="SSF53850">
    <property type="entry name" value="Periplasmic binding protein-like II"/>
    <property type="match status" value="1"/>
</dbReference>
<keyword evidence="1" id="KW-0732">Signal</keyword>
<organism evidence="3">
    <name type="scientific">marine metagenome</name>
    <dbReference type="NCBI Taxonomy" id="408172"/>
    <lineage>
        <taxon>unclassified sequences</taxon>
        <taxon>metagenomes</taxon>
        <taxon>ecological metagenomes</taxon>
    </lineage>
</organism>
<name>A0A382SX30_9ZZZZ</name>
<feature type="domain" description="Solute-binding protein family 5" evidence="2">
    <location>
        <begin position="3"/>
        <end position="105"/>
    </location>
</feature>
<evidence type="ECO:0000256" key="1">
    <source>
        <dbReference type="ARBA" id="ARBA00022729"/>
    </source>
</evidence>
<dbReference type="GO" id="GO:1904680">
    <property type="term" value="F:peptide transmembrane transporter activity"/>
    <property type="evidence" value="ECO:0007669"/>
    <property type="project" value="TreeGrafter"/>
</dbReference>
<proteinExistence type="predicted"/>
<dbReference type="Gene3D" id="3.40.190.10">
    <property type="entry name" value="Periplasmic binding protein-like II"/>
    <property type="match status" value="1"/>
</dbReference>
<gene>
    <name evidence="3" type="ORF">METZ01_LOCUS367374</name>
</gene>
<dbReference type="PANTHER" id="PTHR30290:SF64">
    <property type="entry name" value="ABC TRANSPORTER PERIPLASMIC BINDING PROTEIN"/>
    <property type="match status" value="1"/>
</dbReference>
<evidence type="ECO:0000259" key="2">
    <source>
        <dbReference type="Pfam" id="PF00496"/>
    </source>
</evidence>
<dbReference type="InterPro" id="IPR039424">
    <property type="entry name" value="SBP_5"/>
</dbReference>
<protein>
    <recommendedName>
        <fullName evidence="2">Solute-binding protein family 5 domain-containing protein</fullName>
    </recommendedName>
</protein>